<dbReference type="Proteomes" id="UP000199308">
    <property type="component" value="Unassembled WGS sequence"/>
</dbReference>
<evidence type="ECO:0000313" key="8">
    <source>
        <dbReference type="EMBL" id="SET55719.1"/>
    </source>
</evidence>
<dbReference type="PANTHER" id="PTHR43110:SF1">
    <property type="entry name" value="THIOL PEROXIDASE"/>
    <property type="match status" value="1"/>
</dbReference>
<keyword evidence="1 8" id="KW-0575">Peroxidase</keyword>
<dbReference type="PROSITE" id="PS01265">
    <property type="entry name" value="TPX"/>
    <property type="match status" value="1"/>
</dbReference>
<evidence type="ECO:0000256" key="3">
    <source>
        <dbReference type="ARBA" id="ARBA00023002"/>
    </source>
</evidence>
<evidence type="ECO:0000259" key="7">
    <source>
        <dbReference type="PROSITE" id="PS51352"/>
    </source>
</evidence>
<evidence type="ECO:0000256" key="6">
    <source>
        <dbReference type="SAM" id="SignalP"/>
    </source>
</evidence>
<feature type="domain" description="Thioredoxin" evidence="7">
    <location>
        <begin position="39"/>
        <end position="189"/>
    </location>
</feature>
<dbReference type="AlphaFoldDB" id="A0A1I0FCQ9"/>
<evidence type="ECO:0000256" key="2">
    <source>
        <dbReference type="ARBA" id="ARBA00022862"/>
    </source>
</evidence>
<feature type="chain" id="PRO_5011492136" evidence="6">
    <location>
        <begin position="19"/>
        <end position="199"/>
    </location>
</feature>
<dbReference type="GO" id="GO:0008379">
    <property type="term" value="F:thioredoxin peroxidase activity"/>
    <property type="evidence" value="ECO:0007669"/>
    <property type="project" value="InterPro"/>
</dbReference>
<name>A0A1I0FCQ9_THASX</name>
<reference evidence="8 9" key="1">
    <citation type="submission" date="2016-10" db="EMBL/GenBank/DDBJ databases">
        <authorList>
            <person name="de Groot N.N."/>
        </authorList>
    </citation>
    <scope>NUCLEOTIDE SEQUENCE [LARGE SCALE GENOMIC DNA]</scope>
    <source>
        <strain evidence="8 9">DSM 19706</strain>
    </source>
</reference>
<dbReference type="EMBL" id="FOHK01000009">
    <property type="protein sequence ID" value="SET55719.1"/>
    <property type="molecule type" value="Genomic_DNA"/>
</dbReference>
<dbReference type="STRING" id="349064.SAMN05660429_02069"/>
<proteinExistence type="predicted"/>
<dbReference type="NCBIfam" id="NF001808">
    <property type="entry name" value="PRK00522.1"/>
    <property type="match status" value="1"/>
</dbReference>
<keyword evidence="9" id="KW-1185">Reference proteome</keyword>
<feature type="signal peptide" evidence="6">
    <location>
        <begin position="1"/>
        <end position="18"/>
    </location>
</feature>
<dbReference type="InterPro" id="IPR013740">
    <property type="entry name" value="Redoxin"/>
</dbReference>
<evidence type="ECO:0000313" key="9">
    <source>
        <dbReference type="Proteomes" id="UP000199308"/>
    </source>
</evidence>
<keyword evidence="5" id="KW-0676">Redox-active center</keyword>
<keyword evidence="2" id="KW-0049">Antioxidant</keyword>
<dbReference type="InterPro" id="IPR018219">
    <property type="entry name" value="Tpx_CS"/>
</dbReference>
<keyword evidence="4" id="KW-1015">Disulfide bond</keyword>
<dbReference type="CDD" id="cd03014">
    <property type="entry name" value="PRX_Atyp2cys"/>
    <property type="match status" value="1"/>
</dbReference>
<evidence type="ECO:0000256" key="5">
    <source>
        <dbReference type="ARBA" id="ARBA00023284"/>
    </source>
</evidence>
<dbReference type="PANTHER" id="PTHR43110">
    <property type="entry name" value="THIOL PEROXIDASE"/>
    <property type="match status" value="1"/>
</dbReference>
<dbReference type="InterPro" id="IPR036249">
    <property type="entry name" value="Thioredoxin-like_sf"/>
</dbReference>
<dbReference type="PROSITE" id="PS51352">
    <property type="entry name" value="THIOREDOXIN_2"/>
    <property type="match status" value="1"/>
</dbReference>
<dbReference type="SUPFAM" id="SSF52833">
    <property type="entry name" value="Thioredoxin-like"/>
    <property type="match status" value="1"/>
</dbReference>
<keyword evidence="3" id="KW-0560">Oxidoreductase</keyword>
<gene>
    <name evidence="8" type="ORF">SAMN05660429_02069</name>
</gene>
<sequence>MKTLLITLLVLFSTSAVSSETTGVVHVGNKSVTLLGNQQDVGDKAPDFKVIDDSFNAKTLQDYKGKILLISAVPSLDTGVCSMQTKRFNDEVSKFNERVVMLSISTDLPFAQKRFCKTEKIEHIKVLSDSVWRDFGMQYGLLIKDMGLLARAIFIIDSDGTIAYKEVVSELSNHPDYSAALSTLAAMSSDGQKSALSQK</sequence>
<dbReference type="OrthoDB" id="9781543at2"/>
<evidence type="ECO:0000256" key="4">
    <source>
        <dbReference type="ARBA" id="ARBA00023157"/>
    </source>
</evidence>
<dbReference type="Gene3D" id="3.40.30.10">
    <property type="entry name" value="Glutaredoxin"/>
    <property type="match status" value="1"/>
</dbReference>
<evidence type="ECO:0000256" key="1">
    <source>
        <dbReference type="ARBA" id="ARBA00022559"/>
    </source>
</evidence>
<dbReference type="RefSeq" id="WP_093329889.1">
    <property type="nucleotide sequence ID" value="NZ_AP027363.1"/>
</dbReference>
<dbReference type="InterPro" id="IPR050455">
    <property type="entry name" value="Tpx_Peroxidase_subfamily"/>
</dbReference>
<organism evidence="8 9">
    <name type="scientific">Thalassotalea agarivorans</name>
    <name type="common">Thalassomonas agarivorans</name>
    <dbReference type="NCBI Taxonomy" id="349064"/>
    <lineage>
        <taxon>Bacteria</taxon>
        <taxon>Pseudomonadati</taxon>
        <taxon>Pseudomonadota</taxon>
        <taxon>Gammaproteobacteria</taxon>
        <taxon>Alteromonadales</taxon>
        <taxon>Colwelliaceae</taxon>
        <taxon>Thalassotalea</taxon>
    </lineage>
</organism>
<protein>
    <submittedName>
        <fullName evidence="8">Thiol peroxidase (Atypical 2-Cys peroxiredoxin)</fullName>
    </submittedName>
</protein>
<dbReference type="Pfam" id="PF08534">
    <property type="entry name" value="Redoxin"/>
    <property type="match status" value="1"/>
</dbReference>
<keyword evidence="6" id="KW-0732">Signal</keyword>
<dbReference type="InterPro" id="IPR013766">
    <property type="entry name" value="Thioredoxin_domain"/>
</dbReference>
<accession>A0A1I0FCQ9</accession>
<dbReference type="InterPro" id="IPR002065">
    <property type="entry name" value="TPX"/>
</dbReference>